<reference evidence="3 4" key="1">
    <citation type="submission" date="2018-11" db="EMBL/GenBank/DDBJ databases">
        <authorList>
            <person name="Stevens M.J."/>
            <person name="Cernela N."/>
            <person name="Spoerry Serrano N."/>
            <person name="Schmitt S."/>
            <person name="Schrenzel J."/>
            <person name="Stephan R."/>
        </authorList>
    </citation>
    <scope>NUCLEOTIDE SEQUENCE [LARGE SCALE GENOMIC DNA]</scope>
    <source>
        <strain evidence="3 4">PP422</strain>
    </source>
</reference>
<dbReference type="PANTHER" id="PTHR11851:SF134">
    <property type="entry name" value="ZINC-DEPENDENT PROTEASE"/>
    <property type="match status" value="1"/>
</dbReference>
<dbReference type="EMBL" id="RSDO01000012">
    <property type="protein sequence ID" value="RRR52055.1"/>
    <property type="molecule type" value="Genomic_DNA"/>
</dbReference>
<dbReference type="InterPro" id="IPR007863">
    <property type="entry name" value="Peptidase_M16_C"/>
</dbReference>
<protein>
    <submittedName>
        <fullName evidence="3">Insulinase family protein</fullName>
    </submittedName>
</protein>
<gene>
    <name evidence="3" type="ORF">EI998_07305</name>
</gene>
<accession>A0A3R8R769</accession>
<dbReference type="SUPFAM" id="SSF63411">
    <property type="entry name" value="LuxS/MPP-like metallohydrolase"/>
    <property type="match status" value="2"/>
</dbReference>
<dbReference type="NCBIfam" id="NF047421">
    <property type="entry name" value="YfmH_fam"/>
    <property type="match status" value="1"/>
</dbReference>
<evidence type="ECO:0000313" key="4">
    <source>
        <dbReference type="Proteomes" id="UP000274117"/>
    </source>
</evidence>
<sequence length="426" mass="48757">MRIRRKKYPYMKEVLYYATVDNGLTVTFLPKTDFKETYGILTTEFGALHTHFKKKGQEFSYPEGIAHFLEHKLFETADEDDVMNLFADLGASANAYTSLRQTSYLFSTTENVLECLALLQQFVREPHFTAENVSKEQGIIGQEIEMYQDDADYRLYTGILSSLYPETALAHDIAGTIESIKAITAEDLYENFEAFYHPSKMSLFVIGNFDVKKVWKQVKTFQLAQNDTEIELIEHLPVKKLDILKNRTEYFEVASPKLALGLRGNDSISLANLPSYRISLQLLFAMLFGWTSQRYQTLYDQGKIDSSFHFQVEVTPDYHHVIFSADTKEPISLSASLRKAVSRFAKDPDVSEEHLALLKKEMYGDFIRSLNSLEFTASHFVANSLEGASIFDLPQLIESIGLQYVLEVGQSFIENCDMTDYMIFPK</sequence>
<dbReference type="AlphaFoldDB" id="A0A3R8R769"/>
<name>A0A3R8R769_STRSU</name>
<dbReference type="Pfam" id="PF00675">
    <property type="entry name" value="Peptidase_M16"/>
    <property type="match status" value="1"/>
</dbReference>
<feature type="domain" description="Peptidase M16 C-terminal" evidence="2">
    <location>
        <begin position="183"/>
        <end position="361"/>
    </location>
</feature>
<dbReference type="Proteomes" id="UP000274117">
    <property type="component" value="Unassembled WGS sequence"/>
</dbReference>
<dbReference type="Gene3D" id="3.30.830.10">
    <property type="entry name" value="Metalloenzyme, LuxS/M16 peptidase-like"/>
    <property type="match status" value="2"/>
</dbReference>
<dbReference type="InterPro" id="IPR011765">
    <property type="entry name" value="Pept_M16_N"/>
</dbReference>
<feature type="domain" description="Peptidase M16 N-terminal" evidence="1">
    <location>
        <begin position="60"/>
        <end position="176"/>
    </location>
</feature>
<comment type="caution">
    <text evidence="3">The sequence shown here is derived from an EMBL/GenBank/DDBJ whole genome shotgun (WGS) entry which is preliminary data.</text>
</comment>
<dbReference type="InterPro" id="IPR050361">
    <property type="entry name" value="MPP/UQCRC_Complex"/>
</dbReference>
<organism evidence="3 4">
    <name type="scientific">Streptococcus suis</name>
    <dbReference type="NCBI Taxonomy" id="1307"/>
    <lineage>
        <taxon>Bacteria</taxon>
        <taxon>Bacillati</taxon>
        <taxon>Bacillota</taxon>
        <taxon>Bacilli</taxon>
        <taxon>Lactobacillales</taxon>
        <taxon>Streptococcaceae</taxon>
        <taxon>Streptococcus</taxon>
    </lineage>
</organism>
<dbReference type="PANTHER" id="PTHR11851">
    <property type="entry name" value="METALLOPROTEASE"/>
    <property type="match status" value="1"/>
</dbReference>
<dbReference type="InterPro" id="IPR011249">
    <property type="entry name" value="Metalloenz_LuxS/M16"/>
</dbReference>
<evidence type="ECO:0000259" key="2">
    <source>
        <dbReference type="Pfam" id="PF05193"/>
    </source>
</evidence>
<evidence type="ECO:0000313" key="3">
    <source>
        <dbReference type="EMBL" id="RRR52055.1"/>
    </source>
</evidence>
<dbReference type="Pfam" id="PF05193">
    <property type="entry name" value="Peptidase_M16_C"/>
    <property type="match status" value="1"/>
</dbReference>
<reference evidence="3 4" key="2">
    <citation type="submission" date="2018-12" db="EMBL/GenBank/DDBJ databases">
        <title>Whole-genome sequences of fifteen clinical Streptococcus suis strains isolated from pigs between 2006 and 2018.</title>
        <authorList>
            <person name="Stevens M.J.A."/>
            <person name="Cernela N."/>
            <person name="Spoerry Serrano N."/>
            <person name="Schmitt S."/>
            <person name="Schrenzel J."/>
            <person name="Stephan R."/>
        </authorList>
    </citation>
    <scope>NUCLEOTIDE SEQUENCE [LARGE SCALE GENOMIC DNA]</scope>
    <source>
        <strain evidence="3 4">PP422</strain>
    </source>
</reference>
<proteinExistence type="predicted"/>
<evidence type="ECO:0000259" key="1">
    <source>
        <dbReference type="Pfam" id="PF00675"/>
    </source>
</evidence>
<dbReference type="GO" id="GO:0046872">
    <property type="term" value="F:metal ion binding"/>
    <property type="evidence" value="ECO:0007669"/>
    <property type="project" value="InterPro"/>
</dbReference>